<dbReference type="VEuPathDB" id="VectorBase:GAUT009985"/>
<accession>A0A1A9UN18</accession>
<evidence type="ECO:0000313" key="1">
    <source>
        <dbReference type="EnsemblMetazoa" id="GAUT009985-PA"/>
    </source>
</evidence>
<organism evidence="1 2">
    <name type="scientific">Glossina austeni</name>
    <name type="common">Savannah tsetse fly</name>
    <dbReference type="NCBI Taxonomy" id="7395"/>
    <lineage>
        <taxon>Eukaryota</taxon>
        <taxon>Metazoa</taxon>
        <taxon>Ecdysozoa</taxon>
        <taxon>Arthropoda</taxon>
        <taxon>Hexapoda</taxon>
        <taxon>Insecta</taxon>
        <taxon>Pterygota</taxon>
        <taxon>Neoptera</taxon>
        <taxon>Endopterygota</taxon>
        <taxon>Diptera</taxon>
        <taxon>Brachycera</taxon>
        <taxon>Muscomorpha</taxon>
        <taxon>Hippoboscoidea</taxon>
        <taxon>Glossinidae</taxon>
        <taxon>Glossina</taxon>
    </lineage>
</organism>
<dbReference type="AlphaFoldDB" id="A0A1A9UN18"/>
<dbReference type="Proteomes" id="UP000078200">
    <property type="component" value="Unassembled WGS sequence"/>
</dbReference>
<evidence type="ECO:0000313" key="2">
    <source>
        <dbReference type="Proteomes" id="UP000078200"/>
    </source>
</evidence>
<proteinExistence type="predicted"/>
<keyword evidence="2" id="KW-1185">Reference proteome</keyword>
<dbReference type="EnsemblMetazoa" id="GAUT009985-RA">
    <property type="protein sequence ID" value="GAUT009985-PA"/>
    <property type="gene ID" value="GAUT009985"/>
</dbReference>
<name>A0A1A9UN18_GLOAU</name>
<sequence length="115" mass="11980">MLPIHHQDFKVLTNGTVRIKAGDDDYFVQCSGGLGKAVGAGASKHLLPAKCVKAVGISGIVGEAFPPLPLPLTHTKGLVCLDRGLRAALCPKPVGVLYRTLNPPPSTEAGDCRVV</sequence>
<reference evidence="1" key="1">
    <citation type="submission" date="2020-05" db="UniProtKB">
        <authorList>
            <consortium name="EnsemblMetazoa"/>
        </authorList>
    </citation>
    <scope>IDENTIFICATION</scope>
    <source>
        <strain evidence="1">TTRI</strain>
    </source>
</reference>
<protein>
    <submittedName>
        <fullName evidence="1">Uncharacterized protein</fullName>
    </submittedName>
</protein>